<keyword evidence="2" id="KW-0472">Membrane</keyword>
<evidence type="ECO:0000256" key="4">
    <source>
        <dbReference type="ARBA" id="ARBA00023316"/>
    </source>
</evidence>
<keyword evidence="4" id="KW-0961">Cell wall biogenesis/degradation</keyword>
<comment type="caution">
    <text evidence="6">The sequence shown here is derived from an EMBL/GenBank/DDBJ whole genome shotgun (WGS) entry which is preliminary data.</text>
</comment>
<dbReference type="SUPFAM" id="SSF49899">
    <property type="entry name" value="Concanavalin A-like lectins/glucanases"/>
    <property type="match status" value="1"/>
</dbReference>
<evidence type="ECO:0000256" key="5">
    <source>
        <dbReference type="SAM" id="MobiDB-lite"/>
    </source>
</evidence>
<name>A0AAD6RZG0_9AGAR</name>
<evidence type="ECO:0000256" key="1">
    <source>
        <dbReference type="ARBA" id="ARBA00004370"/>
    </source>
</evidence>
<dbReference type="Proteomes" id="UP001218188">
    <property type="component" value="Unassembled WGS sequence"/>
</dbReference>
<dbReference type="AlphaFoldDB" id="A0AAD6RZG0"/>
<dbReference type="GO" id="GO:0015926">
    <property type="term" value="F:glucosidase activity"/>
    <property type="evidence" value="ECO:0007669"/>
    <property type="project" value="TreeGrafter"/>
</dbReference>
<accession>A0AAD6RZG0</accession>
<feature type="region of interest" description="Disordered" evidence="5">
    <location>
        <begin position="273"/>
        <end position="310"/>
    </location>
</feature>
<evidence type="ECO:0000313" key="7">
    <source>
        <dbReference type="Proteomes" id="UP001218188"/>
    </source>
</evidence>
<dbReference type="PANTHER" id="PTHR31361">
    <property type="entry name" value="BETA-GLUCAN SYNTHESIS-ASSOCIATED PROTEIN KRE6-RELATED"/>
    <property type="match status" value="1"/>
</dbReference>
<evidence type="ECO:0000313" key="6">
    <source>
        <dbReference type="EMBL" id="KAJ7017837.1"/>
    </source>
</evidence>
<protein>
    <submittedName>
        <fullName evidence="6">Beta-glucan synthesis-associated protein-domain-containing protein</fullName>
    </submittedName>
</protein>
<dbReference type="InterPro" id="IPR005629">
    <property type="entry name" value="Skn1/Kre6/Sbg1"/>
</dbReference>
<organism evidence="6 7">
    <name type="scientific">Mycena alexandri</name>
    <dbReference type="NCBI Taxonomy" id="1745969"/>
    <lineage>
        <taxon>Eukaryota</taxon>
        <taxon>Fungi</taxon>
        <taxon>Dikarya</taxon>
        <taxon>Basidiomycota</taxon>
        <taxon>Agaricomycotina</taxon>
        <taxon>Agaricomycetes</taxon>
        <taxon>Agaricomycetidae</taxon>
        <taxon>Agaricales</taxon>
        <taxon>Marasmiineae</taxon>
        <taxon>Mycenaceae</taxon>
        <taxon>Mycena</taxon>
    </lineage>
</organism>
<feature type="compositionally biased region" description="Low complexity" evidence="5">
    <location>
        <begin position="273"/>
        <end position="301"/>
    </location>
</feature>
<keyword evidence="3" id="KW-0325">Glycoprotein</keyword>
<dbReference type="Gene3D" id="2.60.120.200">
    <property type="match status" value="1"/>
</dbReference>
<dbReference type="Pfam" id="PF03935">
    <property type="entry name" value="SKN1_KRE6_Sbg1"/>
    <property type="match status" value="1"/>
</dbReference>
<evidence type="ECO:0000256" key="3">
    <source>
        <dbReference type="ARBA" id="ARBA00023180"/>
    </source>
</evidence>
<dbReference type="GO" id="GO:0006078">
    <property type="term" value="P:(1-&gt;6)-beta-D-glucan biosynthetic process"/>
    <property type="evidence" value="ECO:0007669"/>
    <property type="project" value="TreeGrafter"/>
</dbReference>
<evidence type="ECO:0000256" key="2">
    <source>
        <dbReference type="ARBA" id="ARBA00023136"/>
    </source>
</evidence>
<gene>
    <name evidence="6" type="ORF">C8F04DRAFT_1278700</name>
</gene>
<comment type="subcellular location">
    <subcellularLocation>
        <location evidence="1">Membrane</location>
    </subcellularLocation>
</comment>
<dbReference type="GO" id="GO:0005789">
    <property type="term" value="C:endoplasmic reticulum membrane"/>
    <property type="evidence" value="ECO:0007669"/>
    <property type="project" value="TreeGrafter"/>
</dbReference>
<dbReference type="GO" id="GO:0005886">
    <property type="term" value="C:plasma membrane"/>
    <property type="evidence" value="ECO:0007669"/>
    <property type="project" value="TreeGrafter"/>
</dbReference>
<dbReference type="InterPro" id="IPR013320">
    <property type="entry name" value="ConA-like_dom_sf"/>
</dbReference>
<keyword evidence="7" id="KW-1185">Reference proteome</keyword>
<dbReference type="PANTHER" id="PTHR31361:SF1">
    <property type="entry name" value="BETA-GLUCAN SYNTHESIS-ASSOCIATED PROTEIN KRE6-RELATED"/>
    <property type="match status" value="1"/>
</dbReference>
<reference evidence="6" key="1">
    <citation type="submission" date="2023-03" db="EMBL/GenBank/DDBJ databases">
        <title>Massive genome expansion in bonnet fungi (Mycena s.s.) driven by repeated elements and novel gene families across ecological guilds.</title>
        <authorList>
            <consortium name="Lawrence Berkeley National Laboratory"/>
            <person name="Harder C.B."/>
            <person name="Miyauchi S."/>
            <person name="Viragh M."/>
            <person name="Kuo A."/>
            <person name="Thoen E."/>
            <person name="Andreopoulos B."/>
            <person name="Lu D."/>
            <person name="Skrede I."/>
            <person name="Drula E."/>
            <person name="Henrissat B."/>
            <person name="Morin E."/>
            <person name="Kohler A."/>
            <person name="Barry K."/>
            <person name="LaButti K."/>
            <person name="Morin E."/>
            <person name="Salamov A."/>
            <person name="Lipzen A."/>
            <person name="Mereny Z."/>
            <person name="Hegedus B."/>
            <person name="Baldrian P."/>
            <person name="Stursova M."/>
            <person name="Weitz H."/>
            <person name="Taylor A."/>
            <person name="Grigoriev I.V."/>
            <person name="Nagy L.G."/>
            <person name="Martin F."/>
            <person name="Kauserud H."/>
        </authorList>
    </citation>
    <scope>NUCLEOTIDE SEQUENCE</scope>
    <source>
        <strain evidence="6">CBHHK200</strain>
    </source>
</reference>
<dbReference type="GO" id="GO:0031505">
    <property type="term" value="P:fungal-type cell wall organization"/>
    <property type="evidence" value="ECO:0007669"/>
    <property type="project" value="TreeGrafter"/>
</dbReference>
<sequence>MASPRSLLQPVPTDSDTFFLGDWLPRGQGPRSAPSILGEHSGRYADHNRSWSAMSHWQYNLATKPEGDTTRAQKRQAVPQSVAYPLVRNLMNKSKTTGSTNASTSSPVANGNLPNISSWSLVDSMQPVFSDEFETDGRSFCPRDDLCVLFLFGASGYEVTTKNGALEITLSKVDDVSTNYSFSYRSGMISWNKFCFTGGILVPSVTPPGTTNVLGPWPAVWAMGSLGRAGMARVSMALSSLSSFPPLPATPLPALLVSHPILLNTLSSTLTSLTLNRSGPTPTTPATSAPSPTRRSRTTGPQAAFNTGGNNKDAELSFSARAAAERVYVCRAWIGFSLSSSSRLLIGIKSDGSFVGRSAPEIDVIEATISGGLIGQVQSAHHICGCKRIRAFSVCAGSRCMPRTGMVRPHTSARAQRSSGAFG</sequence>
<dbReference type="EMBL" id="JARJCM010000376">
    <property type="protein sequence ID" value="KAJ7017837.1"/>
    <property type="molecule type" value="Genomic_DNA"/>
</dbReference>
<proteinExistence type="predicted"/>